<protein>
    <recommendedName>
        <fullName evidence="4">Secreted protein</fullName>
    </recommendedName>
</protein>
<dbReference type="AlphaFoldDB" id="A0A0F6TCH4"/>
<dbReference type="PROSITE" id="PS51257">
    <property type="entry name" value="PROKAR_LIPOPROTEIN"/>
    <property type="match status" value="1"/>
</dbReference>
<feature type="chain" id="PRO_5043119976" description="Secreted protein" evidence="1">
    <location>
        <begin position="31"/>
        <end position="187"/>
    </location>
</feature>
<dbReference type="HOGENOM" id="CLU_1445403_0_0_11"/>
<reference evidence="2 3" key="1">
    <citation type="journal article" date="2015" name="Genome Announc.">
        <title>Complete Genome Sequence of Corynebacterium kutscheri DSM 20755, a Corynebacterial Type Strain with Remarkably Low G+C Content of Chromosomal DNA.</title>
        <authorList>
            <person name="Ruckert C."/>
            <person name="Albersmeier A."/>
            <person name="Winkler A."/>
            <person name="Tauch A."/>
        </authorList>
    </citation>
    <scope>NUCLEOTIDE SEQUENCE [LARGE SCALE GENOMIC DNA]</scope>
    <source>
        <strain evidence="2 3">DSM 20755</strain>
    </source>
</reference>
<evidence type="ECO:0000313" key="3">
    <source>
        <dbReference type="Proteomes" id="UP000033457"/>
    </source>
</evidence>
<name>A0A0F6TCH4_9CORY</name>
<accession>A0A0F6TCH4</accession>
<evidence type="ECO:0008006" key="4">
    <source>
        <dbReference type="Google" id="ProtNLM"/>
    </source>
</evidence>
<organism evidence="2 3">
    <name type="scientific">Corynebacterium kutscheri</name>
    <dbReference type="NCBI Taxonomy" id="35755"/>
    <lineage>
        <taxon>Bacteria</taxon>
        <taxon>Bacillati</taxon>
        <taxon>Actinomycetota</taxon>
        <taxon>Actinomycetes</taxon>
        <taxon>Mycobacteriales</taxon>
        <taxon>Corynebacteriaceae</taxon>
        <taxon>Corynebacterium</taxon>
    </lineage>
</organism>
<keyword evidence="3" id="KW-1185">Reference proteome</keyword>
<gene>
    <name evidence="2" type="ORF">UL82_00505</name>
</gene>
<dbReference type="OrthoDB" id="4410615at2"/>
<evidence type="ECO:0000313" key="2">
    <source>
        <dbReference type="EMBL" id="AKE40339.1"/>
    </source>
</evidence>
<dbReference type="KEGG" id="cku:UL82_00505"/>
<feature type="signal peptide" evidence="1">
    <location>
        <begin position="1"/>
        <end position="30"/>
    </location>
</feature>
<dbReference type="Proteomes" id="UP000033457">
    <property type="component" value="Chromosome"/>
</dbReference>
<proteinExistence type="predicted"/>
<sequence length="187" mass="19734">MISYRKFSKLIVSSTLGFIIACSTTFPASAQNYTESNTTQSSHDNALLGSDGLIRKTRKVEDADIQGRKLDLQPGDIVKISADGQQADIINSKGEVVGSFTSPGLYDHDGNKLDTRFVYDDEILSLIEDGALFVDACGKSTLGKWTYRVGAAGVCGAFGAGTSGLGGATCGLGFAALEDQINFDKVC</sequence>
<keyword evidence="1" id="KW-0732">Signal</keyword>
<dbReference type="EMBL" id="CP011312">
    <property type="protein sequence ID" value="AKE40339.1"/>
    <property type="molecule type" value="Genomic_DNA"/>
</dbReference>
<dbReference type="RefSeq" id="WP_046438352.1">
    <property type="nucleotide sequence ID" value="NZ_CP011312.1"/>
</dbReference>
<evidence type="ECO:0000256" key="1">
    <source>
        <dbReference type="SAM" id="SignalP"/>
    </source>
</evidence>